<protein>
    <submittedName>
        <fullName evidence="5">Metalloregulator ArsR/SmtB family transcription factor</fullName>
    </submittedName>
</protein>
<evidence type="ECO:0000313" key="5">
    <source>
        <dbReference type="EMBL" id="MEE2034705.1"/>
    </source>
</evidence>
<evidence type="ECO:0000256" key="3">
    <source>
        <dbReference type="ARBA" id="ARBA00023163"/>
    </source>
</evidence>
<dbReference type="PANTHER" id="PTHR33154:SF33">
    <property type="entry name" value="TRANSCRIPTIONAL REPRESSOR SDPR"/>
    <property type="match status" value="1"/>
</dbReference>
<evidence type="ECO:0000256" key="2">
    <source>
        <dbReference type="ARBA" id="ARBA00023125"/>
    </source>
</evidence>
<keyword evidence="3" id="KW-0804">Transcription</keyword>
<evidence type="ECO:0000313" key="6">
    <source>
        <dbReference type="Proteomes" id="UP001331936"/>
    </source>
</evidence>
<dbReference type="InterPro" id="IPR036390">
    <property type="entry name" value="WH_DNA-bd_sf"/>
</dbReference>
<dbReference type="PROSITE" id="PS50987">
    <property type="entry name" value="HTH_ARSR_2"/>
    <property type="match status" value="1"/>
</dbReference>
<accession>A0ABU7JXT8</accession>
<dbReference type="SMART" id="SM00418">
    <property type="entry name" value="HTH_ARSR"/>
    <property type="match status" value="1"/>
</dbReference>
<dbReference type="InterPro" id="IPR001845">
    <property type="entry name" value="HTH_ArsR_DNA-bd_dom"/>
</dbReference>
<dbReference type="InterPro" id="IPR036388">
    <property type="entry name" value="WH-like_DNA-bd_sf"/>
</dbReference>
<dbReference type="Proteomes" id="UP001331936">
    <property type="component" value="Unassembled WGS sequence"/>
</dbReference>
<dbReference type="PRINTS" id="PR00778">
    <property type="entry name" value="HTHARSR"/>
</dbReference>
<reference evidence="5 6" key="1">
    <citation type="submission" date="2023-08" db="EMBL/GenBank/DDBJ databases">
        <authorList>
            <person name="Girao M."/>
            <person name="Carvalho M.F."/>
        </authorList>
    </citation>
    <scope>NUCLEOTIDE SEQUENCE [LARGE SCALE GENOMIC DNA]</scope>
    <source>
        <strain evidence="5 6">CC-R104</strain>
    </source>
</reference>
<name>A0ABU7JXT8_9NOCA</name>
<dbReference type="PANTHER" id="PTHR33154">
    <property type="entry name" value="TRANSCRIPTIONAL REGULATOR, ARSR FAMILY"/>
    <property type="match status" value="1"/>
</dbReference>
<dbReference type="NCBIfam" id="NF033788">
    <property type="entry name" value="HTH_metalloreg"/>
    <property type="match status" value="1"/>
</dbReference>
<proteinExistence type="predicted"/>
<gene>
    <name evidence="5" type="ORF">Q8814_21770</name>
</gene>
<keyword evidence="2" id="KW-0238">DNA-binding</keyword>
<evidence type="ECO:0000259" key="4">
    <source>
        <dbReference type="PROSITE" id="PS50987"/>
    </source>
</evidence>
<organism evidence="5 6">
    <name type="scientific">Rhodococcus chondri</name>
    <dbReference type="NCBI Taxonomy" id="3065941"/>
    <lineage>
        <taxon>Bacteria</taxon>
        <taxon>Bacillati</taxon>
        <taxon>Actinomycetota</taxon>
        <taxon>Actinomycetes</taxon>
        <taxon>Mycobacteriales</taxon>
        <taxon>Nocardiaceae</taxon>
        <taxon>Rhodococcus</taxon>
    </lineage>
</organism>
<feature type="domain" description="HTH arsR-type" evidence="4">
    <location>
        <begin position="1"/>
        <end position="89"/>
    </location>
</feature>
<dbReference type="Gene3D" id="1.10.10.10">
    <property type="entry name" value="Winged helix-like DNA-binding domain superfamily/Winged helix DNA-binding domain"/>
    <property type="match status" value="1"/>
</dbReference>
<dbReference type="EMBL" id="JAUZMZ010000175">
    <property type="protein sequence ID" value="MEE2034705.1"/>
    <property type="molecule type" value="Genomic_DNA"/>
</dbReference>
<dbReference type="InterPro" id="IPR011991">
    <property type="entry name" value="ArsR-like_HTH"/>
</dbReference>
<keyword evidence="6" id="KW-1185">Reference proteome</keyword>
<dbReference type="SUPFAM" id="SSF46785">
    <property type="entry name" value="Winged helix' DNA-binding domain"/>
    <property type="match status" value="1"/>
</dbReference>
<dbReference type="Pfam" id="PF12840">
    <property type="entry name" value="HTH_20"/>
    <property type="match status" value="1"/>
</dbReference>
<sequence>MSDAIWAALADPHRRAVLDLLRREGGCTVGRIVDELGASQPATSKHLRVLREAGMVQVHKDAQRRVYTVDPEAVARVDAWLEPYRKLWNESLDALDRHLDTQPGTPKHS</sequence>
<dbReference type="InterPro" id="IPR051081">
    <property type="entry name" value="HTH_MetalResp_TranReg"/>
</dbReference>
<comment type="caution">
    <text evidence="5">The sequence shown here is derived from an EMBL/GenBank/DDBJ whole genome shotgun (WGS) entry which is preliminary data.</text>
</comment>
<keyword evidence="1" id="KW-0805">Transcription regulation</keyword>
<evidence type="ECO:0000256" key="1">
    <source>
        <dbReference type="ARBA" id="ARBA00023015"/>
    </source>
</evidence>
<dbReference type="CDD" id="cd00090">
    <property type="entry name" value="HTH_ARSR"/>
    <property type="match status" value="1"/>
</dbReference>
<dbReference type="RefSeq" id="WP_330154066.1">
    <property type="nucleotide sequence ID" value="NZ_JAUZMZ010000175.1"/>
</dbReference>